<keyword evidence="3" id="KW-1185">Reference proteome</keyword>
<proteinExistence type="predicted"/>
<feature type="compositionally biased region" description="Basic and acidic residues" evidence="1">
    <location>
        <begin position="414"/>
        <end position="423"/>
    </location>
</feature>
<evidence type="ECO:0000313" key="2">
    <source>
        <dbReference type="EMBL" id="KAF5389786.1"/>
    </source>
</evidence>
<evidence type="ECO:0000256" key="1">
    <source>
        <dbReference type="SAM" id="MobiDB-lite"/>
    </source>
</evidence>
<feature type="region of interest" description="Disordered" evidence="1">
    <location>
        <begin position="405"/>
        <end position="425"/>
    </location>
</feature>
<gene>
    <name evidence="2" type="ORF">D9757_006035</name>
</gene>
<reference evidence="2 3" key="1">
    <citation type="journal article" date="2020" name="ISME J.">
        <title>Uncovering the hidden diversity of litter-decomposition mechanisms in mushroom-forming fungi.</title>
        <authorList>
            <person name="Floudas D."/>
            <person name="Bentzer J."/>
            <person name="Ahren D."/>
            <person name="Johansson T."/>
            <person name="Persson P."/>
            <person name="Tunlid A."/>
        </authorList>
    </citation>
    <scope>NUCLEOTIDE SEQUENCE [LARGE SCALE GENOMIC DNA]</scope>
    <source>
        <strain evidence="2 3">CBS 406.79</strain>
    </source>
</reference>
<dbReference type="SUPFAM" id="SSF52047">
    <property type="entry name" value="RNI-like"/>
    <property type="match status" value="1"/>
</dbReference>
<accession>A0A8H5HUX7</accession>
<dbReference type="AlphaFoldDB" id="A0A8H5HUX7"/>
<dbReference type="EMBL" id="JAACJN010000020">
    <property type="protein sequence ID" value="KAF5389786.1"/>
    <property type="molecule type" value="Genomic_DNA"/>
</dbReference>
<protein>
    <recommendedName>
        <fullName evidence="4">F-box domain-containing protein</fullName>
    </recommendedName>
</protein>
<evidence type="ECO:0000313" key="3">
    <source>
        <dbReference type="Proteomes" id="UP000518752"/>
    </source>
</evidence>
<comment type="caution">
    <text evidence="2">The sequence shown here is derived from an EMBL/GenBank/DDBJ whole genome shotgun (WGS) entry which is preliminary data.</text>
</comment>
<sequence length="801" mass="90204">MPPLSPLHQDLVVFKKLPDLLWIVVFEQLTCPRDRYHVIQTCRKFYMLGLRELYSEISFRHIPQFLNNAPFWDARQDDMVTAPRSISVYRSFLRLPGLELSSWNVAPGEARAQMSLPKRIMQRLVMFPNIREVVFDGIALEYEFYQVLFLLQNLRELSVIDCTLPRCPEPSWTPAEETETIFKPSHPRSSPFSFEDLPITSLRITGNKWFTNRFASMFGDVAGSSSLDQDNMDHHNFLYLVTAKNLHTLHTSWNVHSGAFFKALIRHRLLRYDALNNETELSSEPGSEMIPYVRKLPSNIHTLRLTTRTKSDWLRIPHLLRHREQRTYTTNLARFLKALTKSGNLRSLSIEGYVYPFRLPRERVRLTGLESYEGPLEFLRSVWGLGVNLKRVKIVELVSKDEGYSQRGAGSVRPMDDDHDHSHAAATRRGRDFASALSWTDLSNALSEKRGRNYAAIEELDIKILGPWTDDIMRDVVDMFRRLKDLRIEVEGGAGIIDQLSANSLARQYLASLPYLQTFHLYNTPTFLTTKTMNISPRFRAAAAGTDTVSQSFTLSSGSGVSTPLSTYTDSTLPSASSSSTSLWTSISPLSCASLPHSGIQTRLHVSPDSGSLPTQTLNNEIDRRVHGIIQNWAGDLSAGASARSPPPLTEIRLTNECVWRRASPAVDDVEWYKRPLDVGSERPATNANADTNTDSPLLSDGDHLALVPDVVVIVPLWPCAHPVFTFEMIGAHNEIDFPGRGHADGDGGFDTQMWRGGRAGTDRFAAPDLDMDWWVRASTAGASRQWDGEDGAGVFIDDVD</sequence>
<organism evidence="2 3">
    <name type="scientific">Collybiopsis confluens</name>
    <dbReference type="NCBI Taxonomy" id="2823264"/>
    <lineage>
        <taxon>Eukaryota</taxon>
        <taxon>Fungi</taxon>
        <taxon>Dikarya</taxon>
        <taxon>Basidiomycota</taxon>
        <taxon>Agaricomycotina</taxon>
        <taxon>Agaricomycetes</taxon>
        <taxon>Agaricomycetidae</taxon>
        <taxon>Agaricales</taxon>
        <taxon>Marasmiineae</taxon>
        <taxon>Omphalotaceae</taxon>
        <taxon>Collybiopsis</taxon>
    </lineage>
</organism>
<evidence type="ECO:0008006" key="4">
    <source>
        <dbReference type="Google" id="ProtNLM"/>
    </source>
</evidence>
<name>A0A8H5HUX7_9AGAR</name>
<dbReference type="Proteomes" id="UP000518752">
    <property type="component" value="Unassembled WGS sequence"/>
</dbReference>
<dbReference type="OrthoDB" id="5354526at2759"/>